<evidence type="ECO:0000259" key="2">
    <source>
        <dbReference type="PROSITE" id="PS50249"/>
    </source>
</evidence>
<keyword evidence="5" id="KW-1185">Reference proteome</keyword>
<reference evidence="3" key="3">
    <citation type="submission" date="2014-06" db="EMBL/GenBank/DDBJ databases">
        <authorList>
            <person name="Ju J."/>
            <person name="Zhang J."/>
        </authorList>
    </citation>
    <scope>NUCLEOTIDE SEQUENCE</scope>
    <source>
        <strain evidence="3">SscI8</strain>
    </source>
</reference>
<name>A0A0F7S4Y9_9BASI</name>
<dbReference type="Pfam" id="PF03665">
    <property type="entry name" value="UPF0172"/>
    <property type="match status" value="1"/>
</dbReference>
<dbReference type="InterPro" id="IPR005366">
    <property type="entry name" value="EMC8/9"/>
</dbReference>
<dbReference type="InterPro" id="IPR037518">
    <property type="entry name" value="MPN"/>
</dbReference>
<comment type="similarity">
    <text evidence="1">Belongs to the EMC8/EMC9 family.</text>
</comment>
<dbReference type="EMBL" id="CCFA01000362">
    <property type="protein sequence ID" value="CDW95338.1"/>
    <property type="molecule type" value="Genomic_DNA"/>
</dbReference>
<dbReference type="PANTHER" id="PTHR12941:SF10">
    <property type="entry name" value="ER MEMBRANE PROTEIN COMPLEX SUBUNIT 8_9 HOMOLOG"/>
    <property type="match status" value="1"/>
</dbReference>
<protein>
    <recommendedName>
        <fullName evidence="2">MPN domain-containing protein</fullName>
    </recommendedName>
</protein>
<reference evidence="4" key="1">
    <citation type="submission" date="2014-06" db="EMBL/GenBank/DDBJ databases">
        <authorList>
            <person name="Berkman J.Paul."/>
        </authorList>
    </citation>
    <scope>NUCLEOTIDE SEQUENCE [LARGE SCALE GENOMIC DNA]</scope>
</reference>
<dbReference type="PROSITE" id="PS50249">
    <property type="entry name" value="MPN"/>
    <property type="match status" value="1"/>
</dbReference>
<evidence type="ECO:0000313" key="5">
    <source>
        <dbReference type="Proteomes" id="UP000242770"/>
    </source>
</evidence>
<proteinExistence type="inferred from homology"/>
<evidence type="ECO:0000313" key="3">
    <source>
        <dbReference type="EMBL" id="CDU26072.1"/>
    </source>
</evidence>
<dbReference type="Proteomes" id="UP000242770">
    <property type="component" value="Unassembled WGS sequence"/>
</dbReference>
<evidence type="ECO:0000256" key="1">
    <source>
        <dbReference type="ARBA" id="ARBA00007461"/>
    </source>
</evidence>
<dbReference type="STRING" id="49012.A0A0F7S4Y9"/>
<dbReference type="EMBL" id="LK056692">
    <property type="protein sequence ID" value="CDU26072.1"/>
    <property type="molecule type" value="Genomic_DNA"/>
</dbReference>
<dbReference type="Gene3D" id="3.40.140.10">
    <property type="entry name" value="Cytidine Deaminase, domain 2"/>
    <property type="match status" value="1"/>
</dbReference>
<dbReference type="CDD" id="cd08060">
    <property type="entry name" value="MPN_UPF0172"/>
    <property type="match status" value="1"/>
</dbReference>
<accession>A0A0F7S4Y9</accession>
<reference evidence="5" key="2">
    <citation type="submission" date="2014-06" db="EMBL/GenBank/DDBJ databases">
        <authorList>
            <person name="Berkman P.J."/>
        </authorList>
    </citation>
    <scope>NUCLEOTIDE SEQUENCE [LARGE SCALE GENOMIC DNA]</scope>
</reference>
<dbReference type="GO" id="GO:0072546">
    <property type="term" value="C:EMC complex"/>
    <property type="evidence" value="ECO:0007669"/>
    <property type="project" value="InterPro"/>
</dbReference>
<dbReference type="PANTHER" id="PTHR12941">
    <property type="entry name" value="ER MEMBRANE PROTEIN COMPLEX"/>
    <property type="match status" value="1"/>
</dbReference>
<sequence length="202" mass="21562">MSTISAVSLSPLAYKKLILHTAKYPTARVFGFLLADPTSSQTLNIVDSIPLSHHWTALAPMAEVALSLATSYASTKNLTVVGLYEAPELVAERTPSQQAGKLAEKIATLASKEALLLFVNNATLLDTRSHSLSAYSVPAASSKGETKPKALQGSTVALQDQSKAAELESAVRKQGAWDKLVDFDDHLEDPSLDWLQNSAITA</sequence>
<dbReference type="OrthoDB" id="194468at2759"/>
<evidence type="ECO:0000313" key="4">
    <source>
        <dbReference type="EMBL" id="CDW95338.1"/>
    </source>
</evidence>
<organism evidence="4 5">
    <name type="scientific">Sporisorium scitamineum</name>
    <dbReference type="NCBI Taxonomy" id="49012"/>
    <lineage>
        <taxon>Eukaryota</taxon>
        <taxon>Fungi</taxon>
        <taxon>Dikarya</taxon>
        <taxon>Basidiomycota</taxon>
        <taxon>Ustilaginomycotina</taxon>
        <taxon>Ustilaginomycetes</taxon>
        <taxon>Ustilaginales</taxon>
        <taxon>Ustilaginaceae</taxon>
        <taxon>Sporisorium</taxon>
    </lineage>
</organism>
<feature type="domain" description="MPN" evidence="2">
    <location>
        <begin position="7"/>
        <end position="141"/>
    </location>
</feature>
<dbReference type="AlphaFoldDB" id="A0A0F7S4Y9"/>
<gene>
    <name evidence="4" type="primary">SSCI07020.1</name>
    <name evidence="3" type="ORF">SPSC_06239</name>
</gene>